<evidence type="ECO:0000313" key="1">
    <source>
        <dbReference type="EMBL" id="BBY90653.1"/>
    </source>
</evidence>
<dbReference type="KEGG" id="mgau:MGALJ_03220"/>
<dbReference type="AlphaFoldDB" id="A0A9W4FDH0"/>
<dbReference type="InterPro" id="IPR002347">
    <property type="entry name" value="SDR_fam"/>
</dbReference>
<evidence type="ECO:0000313" key="2">
    <source>
        <dbReference type="Proteomes" id="UP000465785"/>
    </source>
</evidence>
<organism evidence="1 2">
    <name type="scientific">Mycobacterium gallinarum</name>
    <dbReference type="NCBI Taxonomy" id="39689"/>
    <lineage>
        <taxon>Bacteria</taxon>
        <taxon>Bacillati</taxon>
        <taxon>Actinomycetota</taxon>
        <taxon>Actinomycetes</taxon>
        <taxon>Mycobacteriales</taxon>
        <taxon>Mycobacteriaceae</taxon>
        <taxon>Mycobacterium</taxon>
    </lineage>
</organism>
<protein>
    <recommendedName>
        <fullName evidence="3">Oxidoreductase</fullName>
    </recommendedName>
</protein>
<dbReference type="SUPFAM" id="SSF51735">
    <property type="entry name" value="NAD(P)-binding Rossmann-fold domains"/>
    <property type="match status" value="1"/>
</dbReference>
<evidence type="ECO:0008006" key="3">
    <source>
        <dbReference type="Google" id="ProtNLM"/>
    </source>
</evidence>
<dbReference type="Pfam" id="PF13561">
    <property type="entry name" value="adh_short_C2"/>
    <property type="match status" value="1"/>
</dbReference>
<accession>A0A9W4FDH0</accession>
<dbReference type="EMBL" id="AP022601">
    <property type="protein sequence ID" value="BBY90653.1"/>
    <property type="molecule type" value="Genomic_DNA"/>
</dbReference>
<name>A0A9W4FDH0_9MYCO</name>
<gene>
    <name evidence="1" type="ORF">MGALJ_03220</name>
</gene>
<dbReference type="Proteomes" id="UP000465785">
    <property type="component" value="Chromosome"/>
</dbReference>
<keyword evidence="2" id="KW-1185">Reference proteome</keyword>
<proteinExistence type="predicted"/>
<dbReference type="Gene3D" id="3.40.50.720">
    <property type="entry name" value="NAD(P)-binding Rossmann-like Domain"/>
    <property type="match status" value="1"/>
</dbReference>
<dbReference type="InterPro" id="IPR036291">
    <property type="entry name" value="NAD(P)-bd_dom_sf"/>
</dbReference>
<reference evidence="1 2" key="1">
    <citation type="journal article" date="2019" name="Emerg. Microbes Infect.">
        <title>Comprehensive subspecies identification of 175 nontuberculous mycobacteria species based on 7547 genomic profiles.</title>
        <authorList>
            <person name="Matsumoto Y."/>
            <person name="Kinjo T."/>
            <person name="Motooka D."/>
            <person name="Nabeya D."/>
            <person name="Jung N."/>
            <person name="Uechi K."/>
            <person name="Horii T."/>
            <person name="Iida T."/>
            <person name="Fujita J."/>
            <person name="Nakamura S."/>
        </authorList>
    </citation>
    <scope>NUCLEOTIDE SEQUENCE [LARGE SCALE GENOMIC DNA]</scope>
    <source>
        <strain evidence="1 2">JCM 6399</strain>
    </source>
</reference>
<sequence length="159" mass="16386">MTTIVVGPTEALSHALAEASDDVVTIEDNAEDALWETLVALQTAHEAAPGRIVLVLPTTGIAGAAGAVDYTTVIEGARAMAKSAARQWASEGIGVNIVLAPSHLFVRDVDTSHLSTAAVPDDGALIHSVAETAKFLLRDDLRHLTGATIVVDGGSVMLP</sequence>
<dbReference type="RefSeq" id="WP_163725166.1">
    <property type="nucleotide sequence ID" value="NZ_AP022601.1"/>
</dbReference>